<gene>
    <name evidence="1" type="ORF">SAMN05660330_00425</name>
</gene>
<dbReference type="STRING" id="91360.SAMN05660330_00425"/>
<sequence length="95" mass="11001">MIRIRSSSRSLMTRMSRHQHPQVVNLLKCPYCGNETSFFEISDDVITTTHYVQNQDGSFTIENRSSQSLGDVKLFCGNCEEDLSSFHQRFSEMIF</sequence>
<organism evidence="1 2">
    <name type="scientific">Desulforhopalus singaporensis</name>
    <dbReference type="NCBI Taxonomy" id="91360"/>
    <lineage>
        <taxon>Bacteria</taxon>
        <taxon>Pseudomonadati</taxon>
        <taxon>Thermodesulfobacteriota</taxon>
        <taxon>Desulfobulbia</taxon>
        <taxon>Desulfobulbales</taxon>
        <taxon>Desulfocapsaceae</taxon>
        <taxon>Desulforhopalus</taxon>
    </lineage>
</organism>
<evidence type="ECO:0000313" key="2">
    <source>
        <dbReference type="Proteomes" id="UP000199073"/>
    </source>
</evidence>
<protein>
    <submittedName>
        <fullName evidence="1">Uncharacterized protein</fullName>
    </submittedName>
</protein>
<evidence type="ECO:0000313" key="1">
    <source>
        <dbReference type="EMBL" id="SDO50440.1"/>
    </source>
</evidence>
<name>A0A1H0K3V5_9BACT</name>
<proteinExistence type="predicted"/>
<dbReference type="EMBL" id="FNJI01000002">
    <property type="protein sequence ID" value="SDO50440.1"/>
    <property type="molecule type" value="Genomic_DNA"/>
</dbReference>
<dbReference type="AlphaFoldDB" id="A0A1H0K3V5"/>
<reference evidence="1 2" key="1">
    <citation type="submission" date="2016-10" db="EMBL/GenBank/DDBJ databases">
        <authorList>
            <person name="de Groot N.N."/>
        </authorList>
    </citation>
    <scope>NUCLEOTIDE SEQUENCE [LARGE SCALE GENOMIC DNA]</scope>
    <source>
        <strain evidence="1 2">DSM 12130</strain>
    </source>
</reference>
<keyword evidence="2" id="KW-1185">Reference proteome</keyword>
<accession>A0A1H0K3V5</accession>
<dbReference type="Proteomes" id="UP000199073">
    <property type="component" value="Unassembled WGS sequence"/>
</dbReference>